<sequence length="78" mass="8554">GHFNASFLPSLLYSISNFQGAFFCDHRIAATKINLTHIKKMRKGFFYFSSGPTHHSATTTLETSKVMASPPANTACLS</sequence>
<dbReference type="Proteomes" id="UP001596500">
    <property type="component" value="Unassembled WGS sequence"/>
</dbReference>
<name>A0ABW2RPY0_9BACL</name>
<keyword evidence="2" id="KW-1185">Reference proteome</keyword>
<reference evidence="2" key="1">
    <citation type="journal article" date="2019" name="Int. J. Syst. Evol. Microbiol.">
        <title>The Global Catalogue of Microorganisms (GCM) 10K type strain sequencing project: providing services to taxonomists for standard genome sequencing and annotation.</title>
        <authorList>
            <consortium name="The Broad Institute Genomics Platform"/>
            <consortium name="The Broad Institute Genome Sequencing Center for Infectious Disease"/>
            <person name="Wu L."/>
            <person name="Ma J."/>
        </authorList>
    </citation>
    <scope>NUCLEOTIDE SEQUENCE [LARGE SCALE GENOMIC DNA]</scope>
    <source>
        <strain evidence="2">CGMCC 1.12942</strain>
    </source>
</reference>
<feature type="non-terminal residue" evidence="1">
    <location>
        <position position="1"/>
    </location>
</feature>
<comment type="caution">
    <text evidence="1">The sequence shown here is derived from an EMBL/GenBank/DDBJ whole genome shotgun (WGS) entry which is preliminary data.</text>
</comment>
<gene>
    <name evidence="1" type="ORF">ACFQNG_18155</name>
</gene>
<dbReference type="RefSeq" id="WP_379867265.1">
    <property type="nucleotide sequence ID" value="NZ_JBHTBW010000069.1"/>
</dbReference>
<organism evidence="1 2">
    <name type="scientific">Laceyella putida</name>
    <dbReference type="NCBI Taxonomy" id="110101"/>
    <lineage>
        <taxon>Bacteria</taxon>
        <taxon>Bacillati</taxon>
        <taxon>Bacillota</taxon>
        <taxon>Bacilli</taxon>
        <taxon>Bacillales</taxon>
        <taxon>Thermoactinomycetaceae</taxon>
        <taxon>Laceyella</taxon>
    </lineage>
</organism>
<proteinExistence type="predicted"/>
<evidence type="ECO:0000313" key="1">
    <source>
        <dbReference type="EMBL" id="MFC7442995.1"/>
    </source>
</evidence>
<evidence type="ECO:0000313" key="2">
    <source>
        <dbReference type="Proteomes" id="UP001596500"/>
    </source>
</evidence>
<accession>A0ABW2RPY0</accession>
<dbReference type="EMBL" id="JBHTBW010000069">
    <property type="protein sequence ID" value="MFC7442995.1"/>
    <property type="molecule type" value="Genomic_DNA"/>
</dbReference>
<protein>
    <submittedName>
        <fullName evidence="1">Uncharacterized protein</fullName>
    </submittedName>
</protein>